<organism evidence="1 2">
    <name type="scientific">Eretmocerus hayati</name>
    <dbReference type="NCBI Taxonomy" id="131215"/>
    <lineage>
        <taxon>Eukaryota</taxon>
        <taxon>Metazoa</taxon>
        <taxon>Ecdysozoa</taxon>
        <taxon>Arthropoda</taxon>
        <taxon>Hexapoda</taxon>
        <taxon>Insecta</taxon>
        <taxon>Pterygota</taxon>
        <taxon>Neoptera</taxon>
        <taxon>Endopterygota</taxon>
        <taxon>Hymenoptera</taxon>
        <taxon>Apocrita</taxon>
        <taxon>Proctotrupomorpha</taxon>
        <taxon>Chalcidoidea</taxon>
        <taxon>Aphelinidae</taxon>
        <taxon>Aphelininae</taxon>
        <taxon>Eretmocerus</taxon>
    </lineage>
</organism>
<keyword evidence="2" id="KW-1185">Reference proteome</keyword>
<evidence type="ECO:0000313" key="2">
    <source>
        <dbReference type="Proteomes" id="UP001239111"/>
    </source>
</evidence>
<dbReference type="EMBL" id="CM056741">
    <property type="protein sequence ID" value="KAJ8685665.1"/>
    <property type="molecule type" value="Genomic_DNA"/>
</dbReference>
<comment type="caution">
    <text evidence="1">The sequence shown here is derived from an EMBL/GenBank/DDBJ whole genome shotgun (WGS) entry which is preliminary data.</text>
</comment>
<gene>
    <name evidence="1" type="ORF">QAD02_021458</name>
</gene>
<protein>
    <submittedName>
        <fullName evidence="1">Uncharacterized protein</fullName>
    </submittedName>
</protein>
<reference evidence="1" key="1">
    <citation type="submission" date="2023-04" db="EMBL/GenBank/DDBJ databases">
        <title>A chromosome-level genome assembly of the parasitoid wasp Eretmocerus hayati.</title>
        <authorList>
            <person name="Zhong Y."/>
            <person name="Liu S."/>
            <person name="Liu Y."/>
        </authorList>
    </citation>
    <scope>NUCLEOTIDE SEQUENCE</scope>
    <source>
        <strain evidence="1">ZJU_SS_LIU_2023</strain>
    </source>
</reference>
<evidence type="ECO:0000313" key="1">
    <source>
        <dbReference type="EMBL" id="KAJ8685665.1"/>
    </source>
</evidence>
<proteinExistence type="predicted"/>
<dbReference type="Proteomes" id="UP001239111">
    <property type="component" value="Chromosome 1"/>
</dbReference>
<accession>A0ACC2PV44</accession>
<name>A0ACC2PV44_9HYME</name>
<sequence length="121" mass="14101">MFDLLNSKNKFCKTPGRKAITKEDLRSLKEKVEYFVNYIGNLQFDEETVIEYQNVEPSSDPPNKKGRKAKRTPSKYQIGRKSVLESPQTRTGFLGFIICLRNMISLSERLFEKNICIYIDL</sequence>